<feature type="domain" description="MOSC" evidence="2">
    <location>
        <begin position="36"/>
        <end position="170"/>
    </location>
</feature>
<dbReference type="InterPro" id="IPR052353">
    <property type="entry name" value="Benzoxazolinone_Detox_Enz"/>
</dbReference>
<dbReference type="PROSITE" id="PS51340">
    <property type="entry name" value="MOSC"/>
    <property type="match status" value="1"/>
</dbReference>
<dbReference type="RefSeq" id="WP_025253350.1">
    <property type="nucleotide sequence ID" value="NZ_CP004353.1"/>
</dbReference>
<dbReference type="Proteomes" id="UP000019222">
    <property type="component" value="Chromosome"/>
</dbReference>
<dbReference type="GO" id="GO:0030151">
    <property type="term" value="F:molybdenum ion binding"/>
    <property type="evidence" value="ECO:0007669"/>
    <property type="project" value="InterPro"/>
</dbReference>
<protein>
    <recommendedName>
        <fullName evidence="2">MOSC domain-containing protein</fullName>
    </recommendedName>
</protein>
<name>W5Y397_9CORY</name>
<sequence length="215" mass="23428">MNAIILSTNLGRPQLDPGGSQRQSGIDKRPVDSLEVFAPGPNYGDGSGVVGDTVGDVKHHGGAQKAVYAFSREQLDYWQDRLGRELAPGSFGENLTTEGIDLAALLINQRVRVGTAELEVSTSRQPCRTFGAWMREAGWLKAFIGHGHCGAYFRVAKPGVIRAGDPIELVGRPDHDVDMFTLFAANTGDKQAARRVVEARCMPEMYRGRFEAMLP</sequence>
<evidence type="ECO:0000256" key="1">
    <source>
        <dbReference type="SAM" id="MobiDB-lite"/>
    </source>
</evidence>
<evidence type="ECO:0000313" key="3">
    <source>
        <dbReference type="EMBL" id="AHI23340.1"/>
    </source>
</evidence>
<dbReference type="Gene3D" id="2.40.33.20">
    <property type="entry name" value="PK beta-barrel domain-like"/>
    <property type="match status" value="1"/>
</dbReference>
<dbReference type="KEGG" id="cvt:B843_09775"/>
<evidence type="ECO:0000259" key="2">
    <source>
        <dbReference type="PROSITE" id="PS51340"/>
    </source>
</evidence>
<dbReference type="eggNOG" id="COG2258">
    <property type="taxonomic scope" value="Bacteria"/>
</dbReference>
<accession>W5Y397</accession>
<dbReference type="HOGENOM" id="CLU_082566_0_1_11"/>
<dbReference type="EMBL" id="CP004353">
    <property type="protein sequence ID" value="AHI23340.1"/>
    <property type="molecule type" value="Genomic_DNA"/>
</dbReference>
<dbReference type="PANTHER" id="PTHR30212">
    <property type="entry name" value="PROTEIN YIIM"/>
    <property type="match status" value="1"/>
</dbReference>
<dbReference type="Pfam" id="PF03473">
    <property type="entry name" value="MOSC"/>
    <property type="match status" value="1"/>
</dbReference>
<proteinExistence type="predicted"/>
<dbReference type="InterPro" id="IPR005302">
    <property type="entry name" value="MoCF_Sase_C"/>
</dbReference>
<dbReference type="GO" id="GO:0003824">
    <property type="term" value="F:catalytic activity"/>
    <property type="evidence" value="ECO:0007669"/>
    <property type="project" value="InterPro"/>
</dbReference>
<organism evidence="3 4">
    <name type="scientific">Corynebacterium vitaeruminis DSM 20294</name>
    <dbReference type="NCBI Taxonomy" id="1224164"/>
    <lineage>
        <taxon>Bacteria</taxon>
        <taxon>Bacillati</taxon>
        <taxon>Actinomycetota</taxon>
        <taxon>Actinomycetes</taxon>
        <taxon>Mycobacteriales</taxon>
        <taxon>Corynebacteriaceae</taxon>
        <taxon>Corynebacterium</taxon>
    </lineage>
</organism>
<dbReference type="PATRIC" id="fig|1224164.3.peg.1975"/>
<keyword evidence="4" id="KW-1185">Reference proteome</keyword>
<gene>
    <name evidence="3" type="ORF">B843_09775</name>
</gene>
<reference evidence="3 4" key="1">
    <citation type="submission" date="2013-02" db="EMBL/GenBank/DDBJ databases">
        <title>The complete genome sequence of Corynebacterium vitaeruminis DSM 20294.</title>
        <authorList>
            <person name="Ruckert C."/>
            <person name="Albersmeier A."/>
            <person name="Kalinowski J."/>
        </authorList>
    </citation>
    <scope>NUCLEOTIDE SEQUENCE [LARGE SCALE GENOMIC DNA]</scope>
    <source>
        <strain evidence="4">ATCC 10234</strain>
    </source>
</reference>
<dbReference type="PANTHER" id="PTHR30212:SF2">
    <property type="entry name" value="PROTEIN YIIM"/>
    <property type="match status" value="1"/>
</dbReference>
<feature type="region of interest" description="Disordered" evidence="1">
    <location>
        <begin position="8"/>
        <end position="29"/>
    </location>
</feature>
<dbReference type="SUPFAM" id="SSF50800">
    <property type="entry name" value="PK beta-barrel domain-like"/>
    <property type="match status" value="1"/>
</dbReference>
<evidence type="ECO:0000313" key="4">
    <source>
        <dbReference type="Proteomes" id="UP000019222"/>
    </source>
</evidence>
<dbReference type="GO" id="GO:0030170">
    <property type="term" value="F:pyridoxal phosphate binding"/>
    <property type="evidence" value="ECO:0007669"/>
    <property type="project" value="InterPro"/>
</dbReference>
<dbReference type="STRING" id="1224164.B843_09775"/>
<dbReference type="AlphaFoldDB" id="W5Y397"/>
<dbReference type="InterPro" id="IPR011037">
    <property type="entry name" value="Pyrv_Knase-like_insert_dom_sf"/>
</dbReference>